<dbReference type="CDD" id="cd02222">
    <property type="entry name" value="cupin_TM1459-like"/>
    <property type="match status" value="1"/>
</dbReference>
<dbReference type="GO" id="GO:0016853">
    <property type="term" value="F:isomerase activity"/>
    <property type="evidence" value="ECO:0007669"/>
    <property type="project" value="UniProtKB-KW"/>
</dbReference>
<keyword evidence="3" id="KW-1185">Reference proteome</keyword>
<name>A0A7W8E0S1_9BRAD</name>
<accession>A0A7W8E0S1</accession>
<reference evidence="2 3" key="1">
    <citation type="submission" date="2020-08" db="EMBL/GenBank/DDBJ databases">
        <title>Genomic Encyclopedia of Type Strains, Phase IV (KMG-IV): sequencing the most valuable type-strain genomes for metagenomic binning, comparative biology and taxonomic classification.</title>
        <authorList>
            <person name="Goeker M."/>
        </authorList>
    </citation>
    <scope>NUCLEOTIDE SEQUENCE [LARGE SCALE GENOMIC DNA]</scope>
    <source>
        <strain evidence="2 3">DSM 12706</strain>
    </source>
</reference>
<evidence type="ECO:0000313" key="2">
    <source>
        <dbReference type="EMBL" id="MBB5048186.1"/>
    </source>
</evidence>
<dbReference type="InterPro" id="IPR014710">
    <property type="entry name" value="RmlC-like_jellyroll"/>
</dbReference>
<dbReference type="InterPro" id="IPR011051">
    <property type="entry name" value="RmlC_Cupin_sf"/>
</dbReference>
<evidence type="ECO:0000259" key="1">
    <source>
        <dbReference type="Pfam" id="PF07883"/>
    </source>
</evidence>
<feature type="domain" description="Cupin type-2" evidence="1">
    <location>
        <begin position="31"/>
        <end position="97"/>
    </location>
</feature>
<protein>
    <submittedName>
        <fullName evidence="2">Mannose-6-phosphate isomerase-like protein (Cupin superfamily)</fullName>
    </submittedName>
</protein>
<organism evidence="2 3">
    <name type="scientific">Rhodopseudomonas rhenobacensis</name>
    <dbReference type="NCBI Taxonomy" id="87461"/>
    <lineage>
        <taxon>Bacteria</taxon>
        <taxon>Pseudomonadati</taxon>
        <taxon>Pseudomonadota</taxon>
        <taxon>Alphaproteobacteria</taxon>
        <taxon>Hyphomicrobiales</taxon>
        <taxon>Nitrobacteraceae</taxon>
        <taxon>Rhodopseudomonas</taxon>
    </lineage>
</organism>
<keyword evidence="2" id="KW-0413">Isomerase</keyword>
<dbReference type="InterPro" id="IPR013096">
    <property type="entry name" value="Cupin_2"/>
</dbReference>
<evidence type="ECO:0000313" key="3">
    <source>
        <dbReference type="Proteomes" id="UP000542353"/>
    </source>
</evidence>
<proteinExistence type="predicted"/>
<gene>
    <name evidence="2" type="ORF">HNR60_002948</name>
</gene>
<dbReference type="AlphaFoldDB" id="A0A7W8E0S1"/>
<dbReference type="EMBL" id="JACHIH010000018">
    <property type="protein sequence ID" value="MBB5048186.1"/>
    <property type="molecule type" value="Genomic_DNA"/>
</dbReference>
<dbReference type="Gene3D" id="2.60.120.10">
    <property type="entry name" value="Jelly Rolls"/>
    <property type="match status" value="1"/>
</dbReference>
<sequence>MAYKQDDAAPFRSVTRQVLFSDPRLGCEWRYFEVAAGGYSTLERHHHVHATMIHRGRGQCLVGEVISDVAVGDLVFIPPMTWHQFRANAGEILGFLCLVNADRDRPQLPRSDELATLRQNKTIAEFIGAEA</sequence>
<dbReference type="Proteomes" id="UP000542353">
    <property type="component" value="Unassembled WGS sequence"/>
</dbReference>
<comment type="caution">
    <text evidence="2">The sequence shown here is derived from an EMBL/GenBank/DDBJ whole genome shotgun (WGS) entry which is preliminary data.</text>
</comment>
<dbReference type="Pfam" id="PF07883">
    <property type="entry name" value="Cupin_2"/>
    <property type="match status" value="1"/>
</dbReference>
<dbReference type="SUPFAM" id="SSF51182">
    <property type="entry name" value="RmlC-like cupins"/>
    <property type="match status" value="1"/>
</dbReference>